<dbReference type="EMBL" id="JAFBFI010000002">
    <property type="protein sequence ID" value="MBM7691071.1"/>
    <property type="molecule type" value="Genomic_DNA"/>
</dbReference>
<evidence type="ECO:0000313" key="1">
    <source>
        <dbReference type="EMBL" id="MBM7691071.1"/>
    </source>
</evidence>
<evidence type="ECO:0000313" key="2">
    <source>
        <dbReference type="Proteomes" id="UP000823486"/>
    </source>
</evidence>
<name>A0ABS2QD33_9BACI</name>
<gene>
    <name evidence="1" type="ORF">JOC77_000476</name>
</gene>
<dbReference type="RefSeq" id="WP_204538008.1">
    <property type="nucleotide sequence ID" value="NZ_JAFBFI010000002.1"/>
</dbReference>
<reference evidence="1 2" key="1">
    <citation type="submission" date="2021-01" db="EMBL/GenBank/DDBJ databases">
        <title>Genomic Encyclopedia of Type Strains, Phase IV (KMG-IV): sequencing the most valuable type-strain genomes for metagenomic binning, comparative biology and taxonomic classification.</title>
        <authorList>
            <person name="Goeker M."/>
        </authorList>
    </citation>
    <scope>NUCLEOTIDE SEQUENCE [LARGE SCALE GENOMIC DNA]</scope>
    <source>
        <strain evidence="1 2">DSM 105482</strain>
    </source>
</reference>
<organism evidence="1 2">
    <name type="scientific">Peribacillus deserti</name>
    <dbReference type="NCBI Taxonomy" id="673318"/>
    <lineage>
        <taxon>Bacteria</taxon>
        <taxon>Bacillati</taxon>
        <taxon>Bacillota</taxon>
        <taxon>Bacilli</taxon>
        <taxon>Bacillales</taxon>
        <taxon>Bacillaceae</taxon>
        <taxon>Peribacillus</taxon>
    </lineage>
</organism>
<proteinExistence type="predicted"/>
<sequence length="56" mass="6737">MKPSNCKIQQKINELIKKSYEIKKELDETPHQDKKRFTSLLTNLLKVHKDLDEIRE</sequence>
<dbReference type="Proteomes" id="UP000823486">
    <property type="component" value="Unassembled WGS sequence"/>
</dbReference>
<keyword evidence="2" id="KW-1185">Reference proteome</keyword>
<accession>A0ABS2QD33</accession>
<protein>
    <submittedName>
        <fullName evidence="1">Uncharacterized protein</fullName>
    </submittedName>
</protein>
<comment type="caution">
    <text evidence="1">The sequence shown here is derived from an EMBL/GenBank/DDBJ whole genome shotgun (WGS) entry which is preliminary data.</text>
</comment>